<dbReference type="GO" id="GO:0005886">
    <property type="term" value="C:plasma membrane"/>
    <property type="evidence" value="ECO:0007669"/>
    <property type="project" value="UniProtKB-SubCell"/>
</dbReference>
<feature type="transmembrane region" description="Helical" evidence="6">
    <location>
        <begin position="351"/>
        <end position="371"/>
    </location>
</feature>
<evidence type="ECO:0000256" key="3">
    <source>
        <dbReference type="ARBA" id="ARBA00022692"/>
    </source>
</evidence>
<gene>
    <name evidence="7" type="ORF">CRH10_05690</name>
</gene>
<dbReference type="InterPro" id="IPR050833">
    <property type="entry name" value="Poly_Biosynth_Transport"/>
</dbReference>
<evidence type="ECO:0000256" key="6">
    <source>
        <dbReference type="SAM" id="Phobius"/>
    </source>
</evidence>
<feature type="transmembrane region" description="Helical" evidence="6">
    <location>
        <begin position="429"/>
        <end position="444"/>
    </location>
</feature>
<feature type="transmembrane region" description="Helical" evidence="6">
    <location>
        <begin position="377"/>
        <end position="395"/>
    </location>
</feature>
<feature type="transmembrane region" description="Helical" evidence="6">
    <location>
        <begin position="312"/>
        <end position="331"/>
    </location>
</feature>
<proteinExistence type="predicted"/>
<keyword evidence="5 6" id="KW-0472">Membrane</keyword>
<keyword evidence="3 6" id="KW-0812">Transmembrane</keyword>
<reference evidence="7 8" key="1">
    <citation type="submission" date="2017-10" db="EMBL/GenBank/DDBJ databases">
        <title>Complete Genome Sequence of Faecalibacterium prausnitzii isolated from the gut of healthy adult Indian.</title>
        <authorList>
            <person name="Bag S."/>
            <person name="Ghosh T.S."/>
            <person name="Das B."/>
        </authorList>
    </citation>
    <scope>NUCLEOTIDE SEQUENCE [LARGE SCALE GENOMIC DNA]</scope>
    <source>
        <strain evidence="7 8">Indica</strain>
    </source>
</reference>
<feature type="transmembrane region" description="Helical" evidence="6">
    <location>
        <begin position="12"/>
        <end position="30"/>
    </location>
</feature>
<evidence type="ECO:0000313" key="7">
    <source>
        <dbReference type="EMBL" id="ATL89821.1"/>
    </source>
</evidence>
<evidence type="ECO:0008006" key="9">
    <source>
        <dbReference type="Google" id="ProtNLM"/>
    </source>
</evidence>
<accession>A0A291TA10</accession>
<feature type="transmembrane region" description="Helical" evidence="6">
    <location>
        <begin position="86"/>
        <end position="105"/>
    </location>
</feature>
<protein>
    <recommendedName>
        <fullName evidence="9">Polysaccharide biosynthesis protein</fullName>
    </recommendedName>
</protein>
<evidence type="ECO:0000256" key="1">
    <source>
        <dbReference type="ARBA" id="ARBA00004651"/>
    </source>
</evidence>
<feature type="transmembrane region" description="Helical" evidence="6">
    <location>
        <begin position="215"/>
        <end position="235"/>
    </location>
</feature>
<name>A0A291TA10_9FIRM</name>
<feature type="transmembrane region" description="Helical" evidence="6">
    <location>
        <begin position="111"/>
        <end position="130"/>
    </location>
</feature>
<evidence type="ECO:0000256" key="4">
    <source>
        <dbReference type="ARBA" id="ARBA00022989"/>
    </source>
</evidence>
<keyword evidence="4 6" id="KW-1133">Transmembrane helix</keyword>
<dbReference type="Proteomes" id="UP000223709">
    <property type="component" value="Chromosome"/>
</dbReference>
<comment type="subcellular location">
    <subcellularLocation>
        <location evidence="1">Cell membrane</location>
        <topology evidence="1">Multi-pass membrane protein</topology>
    </subcellularLocation>
</comment>
<feature type="transmembrane region" description="Helical" evidence="6">
    <location>
        <begin position="142"/>
        <end position="163"/>
    </location>
</feature>
<organism evidence="7 8">
    <name type="scientific">Faecalibacterium prausnitzii</name>
    <dbReference type="NCBI Taxonomy" id="853"/>
    <lineage>
        <taxon>Bacteria</taxon>
        <taxon>Bacillati</taxon>
        <taxon>Bacillota</taxon>
        <taxon>Clostridia</taxon>
        <taxon>Eubacteriales</taxon>
        <taxon>Oscillospiraceae</taxon>
        <taxon>Faecalibacterium</taxon>
    </lineage>
</organism>
<feature type="transmembrane region" description="Helical" evidence="6">
    <location>
        <begin position="407"/>
        <end position="423"/>
    </location>
</feature>
<feature type="transmembrane region" description="Helical" evidence="6">
    <location>
        <begin position="247"/>
        <end position="272"/>
    </location>
</feature>
<evidence type="ECO:0000313" key="8">
    <source>
        <dbReference type="Proteomes" id="UP000223709"/>
    </source>
</evidence>
<feature type="transmembrane region" description="Helical" evidence="6">
    <location>
        <begin position="284"/>
        <end position="306"/>
    </location>
</feature>
<feature type="transmembrane region" description="Helical" evidence="6">
    <location>
        <begin position="45"/>
        <end position="65"/>
    </location>
</feature>
<evidence type="ECO:0000256" key="5">
    <source>
        <dbReference type="ARBA" id="ARBA00023136"/>
    </source>
</evidence>
<evidence type="ECO:0000256" key="2">
    <source>
        <dbReference type="ARBA" id="ARBA00022475"/>
    </source>
</evidence>
<dbReference type="AlphaFoldDB" id="A0A291TA10"/>
<dbReference type="EMBL" id="CP023819">
    <property type="protein sequence ID" value="ATL89821.1"/>
    <property type="molecule type" value="Genomic_DNA"/>
</dbReference>
<keyword evidence="2" id="KW-1003">Cell membrane</keyword>
<dbReference type="PANTHER" id="PTHR30250">
    <property type="entry name" value="PST FAMILY PREDICTED COLANIC ACID TRANSPORTER"/>
    <property type="match status" value="1"/>
</dbReference>
<dbReference type="PANTHER" id="PTHR30250:SF11">
    <property type="entry name" value="O-ANTIGEN TRANSPORTER-RELATED"/>
    <property type="match status" value="1"/>
</dbReference>
<feature type="transmembrane region" description="Helical" evidence="6">
    <location>
        <begin position="169"/>
        <end position="188"/>
    </location>
</feature>
<sequence length="472" mass="54504">MKNNLKSGIIKILIVNVLNLVVTLITNFVLPKHLSTETYAAIKSYQFYINYIGILHLGYADGMYLKYGGKSYTEIDTRVFKRELSTLRIFQFIMCFVATVVALFMRDLVMVLVALSILPYNMFVGYKTIFQAIGDFDSYSKAINASTVILFLINMVSLFVLHIDKMQVYLYGYFVCYVLIWIALEYRISKTMYQEAKEYVAFDVKYFSENIRSGILLMLGNFSSIILTGMDRWFIKFFMDTVAFAEYSFAVSIENFINFAVTPVSTTLYNYFCGSVTNQQIKQVRNLVSVFSAFLITAAFPAKFILETYLNKYIAAADVIFYLFVGQFFFIQVKSIYINLYKAQRRQTVYFIKLSFIVLLGAVFNAVLYMLMKSKEAFAIGTMLTACVWFVLSVMDFPTLKIESRQWAYLLTIPVLFLLLGRFKATVGMILYLLAVAILTYIFMRKEFDWGIAYIQRGVKTVRAYKGENINE</sequence>